<comment type="similarity">
    <text evidence="1">Belongs to the RutC family.</text>
</comment>
<keyword evidence="3" id="KW-1185">Reference proteome</keyword>
<gene>
    <name evidence="2" type="primary">yabJ</name>
    <name evidence="2" type="ORF">ERS672216_01174</name>
</gene>
<dbReference type="InterPro" id="IPR006056">
    <property type="entry name" value="RidA"/>
</dbReference>
<keyword evidence="2" id="KW-0378">Hydrolase</keyword>
<dbReference type="GO" id="GO:0019239">
    <property type="term" value="F:deaminase activity"/>
    <property type="evidence" value="ECO:0007669"/>
    <property type="project" value="TreeGrafter"/>
</dbReference>
<evidence type="ECO:0000313" key="2">
    <source>
        <dbReference type="EMBL" id="CZE47995.1"/>
    </source>
</evidence>
<dbReference type="GO" id="GO:0005829">
    <property type="term" value="C:cytosol"/>
    <property type="evidence" value="ECO:0007669"/>
    <property type="project" value="TreeGrafter"/>
</dbReference>
<dbReference type="CDD" id="cd00448">
    <property type="entry name" value="YjgF_YER057c_UK114_family"/>
    <property type="match status" value="1"/>
</dbReference>
<name>A0A128EGI9_9BACT</name>
<proteinExistence type="inferred from homology"/>
<dbReference type="PANTHER" id="PTHR11803:SF39">
    <property type="entry name" value="2-IMINOBUTANOATE_2-IMINOPROPANOATE DEAMINASE"/>
    <property type="match status" value="1"/>
</dbReference>
<protein>
    <submittedName>
        <fullName evidence="2">Putative endoribonuclease L-PSP</fullName>
        <ecNumber evidence="2">3.5.4.-</ecNumber>
    </submittedName>
</protein>
<dbReference type="Pfam" id="PF01042">
    <property type="entry name" value="Ribonuc_L-PSP"/>
    <property type="match status" value="1"/>
</dbReference>
<reference evidence="2 3" key="1">
    <citation type="submission" date="2016-02" db="EMBL/GenBank/DDBJ databases">
        <authorList>
            <consortium name="Pathogen Informatics"/>
        </authorList>
    </citation>
    <scope>NUCLEOTIDE SEQUENCE [LARGE SCALE GENOMIC DNA]</scope>
    <source>
        <strain evidence="2 3">RC20</strain>
    </source>
</reference>
<evidence type="ECO:0000256" key="1">
    <source>
        <dbReference type="ARBA" id="ARBA00010552"/>
    </source>
</evidence>
<dbReference type="AlphaFoldDB" id="A0A128EGI9"/>
<dbReference type="EMBL" id="FIZP01000005">
    <property type="protein sequence ID" value="CZE47995.1"/>
    <property type="molecule type" value="Genomic_DNA"/>
</dbReference>
<dbReference type="InterPro" id="IPR035959">
    <property type="entry name" value="RutC-like_sf"/>
</dbReference>
<dbReference type="InterPro" id="IPR019897">
    <property type="entry name" value="RidA_CS"/>
</dbReference>
<dbReference type="FunFam" id="3.30.1330.40:FF:000001">
    <property type="entry name" value="L-PSP family endoribonuclease"/>
    <property type="match status" value="1"/>
</dbReference>
<dbReference type="Gene3D" id="3.30.1330.40">
    <property type="entry name" value="RutC-like"/>
    <property type="match status" value="1"/>
</dbReference>
<organism evidence="2 3">
    <name type="scientific">Campylobacter geochelonis</name>
    <dbReference type="NCBI Taxonomy" id="1780362"/>
    <lineage>
        <taxon>Bacteria</taxon>
        <taxon>Pseudomonadati</taxon>
        <taxon>Campylobacterota</taxon>
        <taxon>Epsilonproteobacteria</taxon>
        <taxon>Campylobacterales</taxon>
        <taxon>Campylobacteraceae</taxon>
        <taxon>Campylobacter</taxon>
    </lineage>
</organism>
<dbReference type="OrthoDB" id="9808943at2"/>
<dbReference type="PROSITE" id="PS01094">
    <property type="entry name" value="UPF0076"/>
    <property type="match status" value="1"/>
</dbReference>
<dbReference type="NCBIfam" id="TIGR00004">
    <property type="entry name" value="Rid family detoxifying hydrolase"/>
    <property type="match status" value="1"/>
</dbReference>
<dbReference type="InterPro" id="IPR006175">
    <property type="entry name" value="YjgF/YER057c/UK114"/>
</dbReference>
<accession>A0A128EGI9</accession>
<dbReference type="RefSeq" id="WP_075540269.1">
    <property type="nucleotide sequence ID" value="NZ_CP053844.1"/>
</dbReference>
<dbReference type="Proteomes" id="UP000069632">
    <property type="component" value="Unassembled WGS sequence"/>
</dbReference>
<dbReference type="PANTHER" id="PTHR11803">
    <property type="entry name" value="2-IMINOBUTANOATE/2-IMINOPROPANOATE DEAMINASE RIDA"/>
    <property type="match status" value="1"/>
</dbReference>
<dbReference type="EC" id="3.5.4.-" evidence="2"/>
<sequence length="124" mass="13267">MKIVHTNAAPAAIGPYSQGVVANGFLFTSGQIPLKPNGELVGGSIEEQTTQVMANLEAILKEAGVSFNDVVKTVIFLDDMADFAKVNEVYAKYFSQNKPARSTVAVKSLPKNVLIEIEVIAQIS</sequence>
<evidence type="ECO:0000313" key="3">
    <source>
        <dbReference type="Proteomes" id="UP000069632"/>
    </source>
</evidence>
<dbReference type="SUPFAM" id="SSF55298">
    <property type="entry name" value="YjgF-like"/>
    <property type="match status" value="1"/>
</dbReference>